<comment type="caution">
    <text evidence="8">The sequence shown here is derived from an EMBL/GenBank/DDBJ whole genome shotgun (WGS) entry which is preliminary data.</text>
</comment>
<name>A0A4Q9KGN5_9ACTN</name>
<dbReference type="PANTHER" id="PTHR38459:SF6">
    <property type="entry name" value="ARABINOGALACTAN BIOSYNTHESIS RECRUITING PROTEIN RV3789"/>
    <property type="match status" value="1"/>
</dbReference>
<dbReference type="InterPro" id="IPR051401">
    <property type="entry name" value="GtrA_CellWall_Glycosyl"/>
</dbReference>
<feature type="transmembrane region" description="Helical" evidence="6">
    <location>
        <begin position="116"/>
        <end position="141"/>
    </location>
</feature>
<proteinExistence type="inferred from homology"/>
<feature type="transmembrane region" description="Helical" evidence="6">
    <location>
        <begin position="89"/>
        <end position="110"/>
    </location>
</feature>
<feature type="transmembrane region" description="Helical" evidence="6">
    <location>
        <begin position="57"/>
        <end position="77"/>
    </location>
</feature>
<keyword evidence="3 6" id="KW-0812">Transmembrane</keyword>
<dbReference type="EMBL" id="SDMQ01000003">
    <property type="protein sequence ID" value="TBT86567.1"/>
    <property type="molecule type" value="Genomic_DNA"/>
</dbReference>
<evidence type="ECO:0000256" key="4">
    <source>
        <dbReference type="ARBA" id="ARBA00022989"/>
    </source>
</evidence>
<protein>
    <submittedName>
        <fullName evidence="8">GtrA family protein</fullName>
    </submittedName>
</protein>
<keyword evidence="5 6" id="KW-0472">Membrane</keyword>
<evidence type="ECO:0000313" key="9">
    <source>
        <dbReference type="Proteomes" id="UP000292373"/>
    </source>
</evidence>
<evidence type="ECO:0000256" key="2">
    <source>
        <dbReference type="ARBA" id="ARBA00009399"/>
    </source>
</evidence>
<dbReference type="PANTHER" id="PTHR38459">
    <property type="entry name" value="PROPHAGE BACTOPRENOL-LINKED GLUCOSE TRANSLOCASE HOMOLOG"/>
    <property type="match status" value="1"/>
</dbReference>
<dbReference type="Pfam" id="PF04138">
    <property type="entry name" value="GtrA_DPMS_TM"/>
    <property type="match status" value="1"/>
</dbReference>
<organism evidence="8 9">
    <name type="scientific">Propioniciclava sinopodophylli</name>
    <dbReference type="NCBI Taxonomy" id="1837344"/>
    <lineage>
        <taxon>Bacteria</taxon>
        <taxon>Bacillati</taxon>
        <taxon>Actinomycetota</taxon>
        <taxon>Actinomycetes</taxon>
        <taxon>Propionibacteriales</taxon>
        <taxon>Propionibacteriaceae</taxon>
        <taxon>Propioniciclava</taxon>
    </lineage>
</organism>
<dbReference type="GO" id="GO:0000271">
    <property type="term" value="P:polysaccharide biosynthetic process"/>
    <property type="evidence" value="ECO:0007669"/>
    <property type="project" value="InterPro"/>
</dbReference>
<evidence type="ECO:0000259" key="7">
    <source>
        <dbReference type="Pfam" id="PF04138"/>
    </source>
</evidence>
<feature type="domain" description="GtrA/DPMS transmembrane" evidence="7">
    <location>
        <begin position="29"/>
        <end position="147"/>
    </location>
</feature>
<sequence>MVGVIRPAPQPSTDPDARAQLPLGTQLFRFVVTGGVSAVVDYGLLVLGMALGLSHTVAKAISWVFGTLTAYAINSRWTFQSDGSRRKLVAVATLYVLTFALQVGTFALLYPPLADLWGVAVAQVVGFVIAQGLATTVNFIVQRIWIFSEPKPKPSAG</sequence>
<dbReference type="AlphaFoldDB" id="A0A4Q9KGN5"/>
<feature type="transmembrane region" description="Helical" evidence="6">
    <location>
        <begin position="27"/>
        <end position="51"/>
    </location>
</feature>
<dbReference type="Proteomes" id="UP000292373">
    <property type="component" value="Unassembled WGS sequence"/>
</dbReference>
<accession>A0A4Q9KGN5</accession>
<evidence type="ECO:0000313" key="8">
    <source>
        <dbReference type="EMBL" id="TBT86567.1"/>
    </source>
</evidence>
<evidence type="ECO:0000256" key="3">
    <source>
        <dbReference type="ARBA" id="ARBA00022692"/>
    </source>
</evidence>
<comment type="subcellular location">
    <subcellularLocation>
        <location evidence="1">Membrane</location>
        <topology evidence="1">Multi-pass membrane protein</topology>
    </subcellularLocation>
</comment>
<comment type="similarity">
    <text evidence="2">Belongs to the GtrA family.</text>
</comment>
<keyword evidence="4 6" id="KW-1133">Transmembrane helix</keyword>
<dbReference type="GO" id="GO:0005886">
    <property type="term" value="C:plasma membrane"/>
    <property type="evidence" value="ECO:0007669"/>
    <property type="project" value="TreeGrafter"/>
</dbReference>
<gene>
    <name evidence="8" type="ORF">ET989_04440</name>
</gene>
<dbReference type="InterPro" id="IPR007267">
    <property type="entry name" value="GtrA_DPMS_TM"/>
</dbReference>
<reference evidence="8 9" key="1">
    <citation type="submission" date="2019-01" db="EMBL/GenBank/DDBJ databases">
        <title>Lactibacter flavus gen. nov., sp. nov., a novel bacterium of the family Propionibacteriaceae isolated from raw milk and dairy products.</title>
        <authorList>
            <person name="Huptas C."/>
            <person name="Wenning M."/>
            <person name="Breitenwieser F."/>
            <person name="Doll E."/>
            <person name="Von Neubeck M."/>
            <person name="Busse H.-J."/>
            <person name="Scherer S."/>
        </authorList>
    </citation>
    <scope>NUCLEOTIDE SEQUENCE [LARGE SCALE GENOMIC DNA]</scope>
    <source>
        <strain evidence="8 9">KCTC 33808</strain>
    </source>
</reference>
<evidence type="ECO:0000256" key="5">
    <source>
        <dbReference type="ARBA" id="ARBA00023136"/>
    </source>
</evidence>
<evidence type="ECO:0000256" key="6">
    <source>
        <dbReference type="SAM" id="Phobius"/>
    </source>
</evidence>
<keyword evidence="9" id="KW-1185">Reference proteome</keyword>
<evidence type="ECO:0000256" key="1">
    <source>
        <dbReference type="ARBA" id="ARBA00004141"/>
    </source>
</evidence>
<dbReference type="OrthoDB" id="3828151at2"/>